<evidence type="ECO:0000313" key="4">
    <source>
        <dbReference type="Proteomes" id="UP000273270"/>
    </source>
</evidence>
<reference evidence="1" key="3">
    <citation type="submission" date="2018-11" db="EMBL/GenBank/DDBJ databases">
        <title>Proposal to divide the Flavobacteriaceae and reorganize its genera based on Amino Acid Identity values calculated from whole genome sequences.</title>
        <authorList>
            <person name="Nicholson A.C."/>
            <person name="Gulvik C.A."/>
            <person name="Whitney A.M."/>
            <person name="Humrighouse B.W."/>
            <person name="Bell M."/>
            <person name="Holmes B."/>
            <person name="Steigerwalt A."/>
            <person name="Villarma A."/>
            <person name="Sheth M."/>
            <person name="Batra D."/>
            <person name="Pryor J."/>
            <person name="Bernardet J.-F."/>
            <person name="Hugo C."/>
            <person name="Kampfer P."/>
            <person name="Newman J."/>
            <person name="Mcquiston J.R."/>
        </authorList>
    </citation>
    <scope>NUCLEOTIDE SEQUENCE [LARGE SCALE GENOMIC DNA]</scope>
    <source>
        <strain evidence="1">G0188</strain>
    </source>
</reference>
<protein>
    <submittedName>
        <fullName evidence="2">Uncharacterized protein</fullName>
    </submittedName>
</protein>
<name>A0A1M7GH71_CHRCU</name>
<evidence type="ECO:0000313" key="1">
    <source>
        <dbReference type="EMBL" id="AZA46770.1"/>
    </source>
</evidence>
<proteinExistence type="predicted"/>
<keyword evidence="4" id="KW-1185">Reference proteome</keyword>
<dbReference type="EMBL" id="UFVQ01000003">
    <property type="protein sequence ID" value="STD05697.1"/>
    <property type="molecule type" value="Genomic_DNA"/>
</dbReference>
<dbReference type="Proteomes" id="UP000255224">
    <property type="component" value="Unassembled WGS sequence"/>
</dbReference>
<evidence type="ECO:0000313" key="3">
    <source>
        <dbReference type="Proteomes" id="UP000255224"/>
    </source>
</evidence>
<accession>A0A1M7GH71</accession>
<dbReference type="AlphaFoldDB" id="A0A1M7GH71"/>
<dbReference type="Proteomes" id="UP000273270">
    <property type="component" value="Chromosome"/>
</dbReference>
<dbReference type="EMBL" id="CP033920">
    <property type="protein sequence ID" value="AZA46770.1"/>
    <property type="molecule type" value="Genomic_DNA"/>
</dbReference>
<evidence type="ECO:0000313" key="2">
    <source>
        <dbReference type="EMBL" id="STD05697.1"/>
    </source>
</evidence>
<reference evidence="2 3" key="1">
    <citation type="submission" date="2018-06" db="EMBL/GenBank/DDBJ databases">
        <authorList>
            <consortium name="Pathogen Informatics"/>
            <person name="Doyle S."/>
        </authorList>
    </citation>
    <scope>NUCLEOTIDE SEQUENCE [LARGE SCALE GENOMIC DNA]</scope>
    <source>
        <strain evidence="2 3">NCTC13533</strain>
    </source>
</reference>
<sequence>MKQALFIVLILDVFFVSGQKKCTLKLESTTSNLQSTGIVELSVTNAGNKKVKINKDFSPYRMQLIKITESSPNVGNKINYTADVDCFKDCIKSTVRLKPGQTFTYTIPVKETIQYTQLLNEHTYSFHLFFDLIDLTSENCSVYGLKDDEIIYRKVNHE</sequence>
<organism evidence="2 3">
    <name type="scientific">Chryseobacterium carnipullorum</name>
    <dbReference type="NCBI Taxonomy" id="1124835"/>
    <lineage>
        <taxon>Bacteria</taxon>
        <taxon>Pseudomonadati</taxon>
        <taxon>Bacteroidota</taxon>
        <taxon>Flavobacteriia</taxon>
        <taxon>Flavobacteriales</taxon>
        <taxon>Weeksellaceae</taxon>
        <taxon>Chryseobacterium group</taxon>
        <taxon>Chryseobacterium</taxon>
    </lineage>
</organism>
<dbReference type="OrthoDB" id="1269890at2"/>
<dbReference type="RefSeq" id="WP_073333688.1">
    <property type="nucleotide sequence ID" value="NZ_CP033920.1"/>
</dbReference>
<dbReference type="STRING" id="297244.SAMN05421639_102658"/>
<accession>A0A376EC85</accession>
<dbReference type="KEGG" id="ccau:EG346_00410"/>
<reference evidence="4" key="2">
    <citation type="submission" date="2018-11" db="EMBL/GenBank/DDBJ databases">
        <title>Proposal to divide the Flavobacteriaceae and reorganize its genera based on Amino Acid Identity values calculated from whole genome sequences.</title>
        <authorList>
            <person name="Nicholson A.C."/>
            <person name="Gulvik C.A."/>
            <person name="Whitney A.M."/>
            <person name="Humrighouse B.W."/>
            <person name="Bell M."/>
            <person name="Holmes B."/>
            <person name="Steigerwalt A.G."/>
            <person name="Villarma A."/>
            <person name="Sheth M."/>
            <person name="Batra D."/>
            <person name="Pryor J."/>
            <person name="Bernardet J.-F."/>
            <person name="Hugo C."/>
            <person name="Kampfer P."/>
            <person name="Newman J."/>
            <person name="McQuiston J.R."/>
        </authorList>
    </citation>
    <scope>NUCLEOTIDE SEQUENCE [LARGE SCALE GENOMIC DNA]</scope>
    <source>
        <strain evidence="4">G0188</strain>
    </source>
</reference>
<gene>
    <name evidence="1" type="ORF">EG346_00410</name>
    <name evidence="2" type="ORF">NCTC13533_03890</name>
</gene>